<evidence type="ECO:0000256" key="1">
    <source>
        <dbReference type="ARBA" id="ARBA00022737"/>
    </source>
</evidence>
<evidence type="ECO:0000313" key="6">
    <source>
        <dbReference type="Proteomes" id="UP000297595"/>
    </source>
</evidence>
<dbReference type="PRINTS" id="PR01415">
    <property type="entry name" value="ANKYRIN"/>
</dbReference>
<evidence type="ECO:0000256" key="2">
    <source>
        <dbReference type="ARBA" id="ARBA00023043"/>
    </source>
</evidence>
<dbReference type="PANTHER" id="PTHR24198:SF165">
    <property type="entry name" value="ANKYRIN REPEAT-CONTAINING PROTEIN-RELATED"/>
    <property type="match status" value="1"/>
</dbReference>
<dbReference type="PROSITE" id="PS50088">
    <property type="entry name" value="ANK_REPEAT"/>
    <property type="match status" value="4"/>
</dbReference>
<feature type="repeat" description="ANK" evidence="3">
    <location>
        <begin position="643"/>
        <end position="675"/>
    </location>
</feature>
<feature type="repeat" description="ANK" evidence="3">
    <location>
        <begin position="848"/>
        <end position="877"/>
    </location>
</feature>
<dbReference type="Gene3D" id="1.25.40.20">
    <property type="entry name" value="Ankyrin repeat-containing domain"/>
    <property type="match status" value="3"/>
</dbReference>
<comment type="caution">
    <text evidence="5">The sequence shown here is derived from an EMBL/GenBank/DDBJ whole genome shotgun (WGS) entry which is preliminary data.</text>
</comment>
<sequence>MKEDASESDPKVKNISSSPSPPHAHWHEVVPCIPAPSNNTDRYECARRAIKWIEAQEREENNSASEGPIPENEEEQRNQSVKPNRAARILHYRHRLAHLTSSITLEPDMQWDTEVRAVSAKLRQAIEAIVEHIFSSDVEVLSEWKGAEALIWSSACQLGSFGKPGTGSSDFLPIHFLLYREKGRWTINQHQLEAVLGLWHWSLKSQTDLKKFPGKKVLVVTEAAKKEDMKSIIRLWISQTLLVTEHEFISDNSVSMSEYQDIISVAASTFPKAAPQVMLLAPSASSSLELIAQDIFTMFIKRISGIIVQLKEVEIRTRNPQLQRGTIGQGPLKDNQFLGLTEPNVEILVEKYIAAGLGTREAALASIIPCFLHDKKMLISEEVARQLLRVAQLQRRSGNFQKCEDILEGLFQLWDQDTLTPAVAVLAVRGFGELYRACMTSPKPQDRDLGRKIGLKFNNKNFMSGSTDEVKETLDNYKEVVQYFSDIDTKVPKPSHNLDITDKVMWEKLEHDLENNEAKTFALLLKRKYNLHHASYEQSSKVIKWAIQNNTPELIEDLWTATRSRSKELWRDCATDETPLFWAVKIGCDLQTFQSVIEWPGAKLGSLSENESTAFLEAVKRNNIAYVQALIKAGVDVTVQQSDGCNALHIATARGNFELVELLLDKGVDVNIKNKSGEFGGSAALIAASKGHSKILELLVNRGAAIDKNYASSEVLRVAASKGYYEVAQVLLNKDVDCNAPGGKYGNALNEAAHNLDERMMELLLKHGAAINAESEKYGTALCIAAKINQPKLTVIKLLLDNRIDVNAKGRKYGHALSAAAYKGNMGVVELLLNSKANVNAQGGIFGTALIAAVYNDNWETTELLLKYGADVNIQGGSYGNALNTSLFKDNVEMARRLLNSGAHVNAQAGKYGNALNTALAGIGNLGLEMYELLIGFDVDVHAQGGRYGNALNTSLYFGNIEVAKRLLKLGVDVHAQGGEYGNALNSALASCESNTIEMVQLLLESGAEVNTQGGKYGNALNTAAAVATAISDWTGKPYGGKGVVEKLLEHNADVYAQGGLYGNSLQSAAFGGNPEVVQLLLSKGLDINAHGGKYGNALNAAIAKERTGALQILLDNGAKIVADSFPYDDEGVKVDKRKGYVHRKIIELLGEKPCEKCKSGGLRACDGTLESCKLNWIHKAGLEDPGPPPPSEPITEE</sequence>
<dbReference type="Proteomes" id="UP000297595">
    <property type="component" value="Unassembled WGS sequence"/>
</dbReference>
<dbReference type="Pfam" id="PF12796">
    <property type="entry name" value="Ank_2"/>
    <property type="match status" value="5"/>
</dbReference>
<reference evidence="5 6" key="1">
    <citation type="submission" date="2019-03" db="EMBL/GenBank/DDBJ databases">
        <title>Nematode-trapping fungi genome.</title>
        <authorList>
            <person name="Vidal-Diez De Ulzurrun G."/>
        </authorList>
    </citation>
    <scope>NUCLEOTIDE SEQUENCE [LARGE SCALE GENOMIC DNA]</scope>
    <source>
        <strain evidence="5 6">TWF154</strain>
    </source>
</reference>
<evidence type="ECO:0000256" key="4">
    <source>
        <dbReference type="SAM" id="MobiDB-lite"/>
    </source>
</evidence>
<dbReference type="EMBL" id="SOZJ01000008">
    <property type="protein sequence ID" value="TGJ63770.1"/>
    <property type="molecule type" value="Genomic_DNA"/>
</dbReference>
<feature type="repeat" description="ANK" evidence="3">
    <location>
        <begin position="1066"/>
        <end position="1093"/>
    </location>
</feature>
<dbReference type="PROSITE" id="PS50297">
    <property type="entry name" value="ANK_REP_REGION"/>
    <property type="match status" value="1"/>
</dbReference>
<evidence type="ECO:0000313" key="5">
    <source>
        <dbReference type="EMBL" id="TGJ63770.1"/>
    </source>
</evidence>
<gene>
    <name evidence="5" type="ORF">EYR41_011663</name>
</gene>
<name>A0A8H2DLF2_ORBOL</name>
<accession>A0A8H2DLF2</accession>
<dbReference type="InterPro" id="IPR036770">
    <property type="entry name" value="Ankyrin_rpt-contain_sf"/>
</dbReference>
<dbReference type="AlphaFoldDB" id="A0A8H2DLF2"/>
<proteinExistence type="predicted"/>
<feature type="region of interest" description="Disordered" evidence="4">
    <location>
        <begin position="56"/>
        <end position="82"/>
    </location>
</feature>
<dbReference type="SUPFAM" id="SSF48403">
    <property type="entry name" value="Ankyrin repeat"/>
    <property type="match status" value="2"/>
</dbReference>
<keyword evidence="1" id="KW-0677">Repeat</keyword>
<protein>
    <submittedName>
        <fullName evidence="5">Uncharacterized protein</fullName>
    </submittedName>
</protein>
<evidence type="ECO:0000256" key="3">
    <source>
        <dbReference type="PROSITE-ProRule" id="PRU00023"/>
    </source>
</evidence>
<feature type="compositionally biased region" description="Basic and acidic residues" evidence="4">
    <location>
        <begin position="1"/>
        <end position="12"/>
    </location>
</feature>
<feature type="repeat" description="ANK" evidence="3">
    <location>
        <begin position="679"/>
        <end position="711"/>
    </location>
</feature>
<keyword evidence="2 3" id="KW-0040">ANK repeat</keyword>
<dbReference type="InterPro" id="IPR002110">
    <property type="entry name" value="Ankyrin_rpt"/>
</dbReference>
<dbReference type="SMART" id="SM00248">
    <property type="entry name" value="ANK"/>
    <property type="match status" value="15"/>
</dbReference>
<dbReference type="PANTHER" id="PTHR24198">
    <property type="entry name" value="ANKYRIN REPEAT AND PROTEIN KINASE DOMAIN-CONTAINING PROTEIN"/>
    <property type="match status" value="1"/>
</dbReference>
<feature type="region of interest" description="Disordered" evidence="4">
    <location>
        <begin position="1"/>
        <end position="38"/>
    </location>
</feature>
<organism evidence="5 6">
    <name type="scientific">Orbilia oligospora</name>
    <name type="common">Nematode-trapping fungus</name>
    <name type="synonym">Arthrobotrys oligospora</name>
    <dbReference type="NCBI Taxonomy" id="2813651"/>
    <lineage>
        <taxon>Eukaryota</taxon>
        <taxon>Fungi</taxon>
        <taxon>Dikarya</taxon>
        <taxon>Ascomycota</taxon>
        <taxon>Pezizomycotina</taxon>
        <taxon>Orbiliomycetes</taxon>
        <taxon>Orbiliales</taxon>
        <taxon>Orbiliaceae</taxon>
        <taxon>Orbilia</taxon>
    </lineage>
</organism>